<proteinExistence type="predicted"/>
<feature type="non-terminal residue" evidence="1">
    <location>
        <position position="101"/>
    </location>
</feature>
<name>A0A0A9XEP7_LYGHE</name>
<gene>
    <name evidence="1" type="primary">Eif2b2</name>
    <name evidence="1" type="ORF">CM83_100746</name>
</gene>
<keyword evidence="1" id="KW-0396">Initiation factor</keyword>
<dbReference type="AlphaFoldDB" id="A0A0A9XEP7"/>
<dbReference type="GO" id="GO:0003743">
    <property type="term" value="F:translation initiation factor activity"/>
    <property type="evidence" value="ECO:0007669"/>
    <property type="project" value="UniProtKB-KW"/>
</dbReference>
<sequence length="101" mass="11751">MSTKVRQFSKQKARMNTPWFIILEFARFCSDNSRKRNAEKEGDDVHVLSEIATEEQFIAYQSFPVHSLGICNQATKNRLVYQMTPHLKRPCCCGHKVAKHH</sequence>
<organism evidence="1">
    <name type="scientific">Lygus hesperus</name>
    <name type="common">Western plant bug</name>
    <dbReference type="NCBI Taxonomy" id="30085"/>
    <lineage>
        <taxon>Eukaryota</taxon>
        <taxon>Metazoa</taxon>
        <taxon>Ecdysozoa</taxon>
        <taxon>Arthropoda</taxon>
        <taxon>Hexapoda</taxon>
        <taxon>Insecta</taxon>
        <taxon>Pterygota</taxon>
        <taxon>Neoptera</taxon>
        <taxon>Paraneoptera</taxon>
        <taxon>Hemiptera</taxon>
        <taxon>Heteroptera</taxon>
        <taxon>Panheteroptera</taxon>
        <taxon>Cimicomorpha</taxon>
        <taxon>Miridae</taxon>
        <taxon>Mirini</taxon>
        <taxon>Lygus</taxon>
    </lineage>
</organism>
<keyword evidence="1" id="KW-0648">Protein biosynthesis</keyword>
<evidence type="ECO:0000313" key="1">
    <source>
        <dbReference type="EMBL" id="JAG15560.1"/>
    </source>
</evidence>
<accession>A0A0A9XEP7</accession>
<protein>
    <submittedName>
        <fullName evidence="1">Translation initiation factor eIF-2B subunit beta</fullName>
    </submittedName>
</protein>
<reference evidence="1" key="1">
    <citation type="journal article" date="2014" name="PLoS ONE">
        <title>Transcriptome-Based Identification of ABC Transporters in the Western Tarnished Plant Bug Lygus hesperus.</title>
        <authorList>
            <person name="Hull J.J."/>
            <person name="Chaney K."/>
            <person name="Geib S.M."/>
            <person name="Fabrick J.A."/>
            <person name="Brent C.S."/>
            <person name="Walsh D."/>
            <person name="Lavine L.C."/>
        </authorList>
    </citation>
    <scope>NUCLEOTIDE SEQUENCE</scope>
</reference>
<dbReference type="EMBL" id="GBHO01028044">
    <property type="protein sequence ID" value="JAG15560.1"/>
    <property type="molecule type" value="Transcribed_RNA"/>
</dbReference>
<reference evidence="1" key="2">
    <citation type="submission" date="2014-07" db="EMBL/GenBank/DDBJ databases">
        <authorList>
            <person name="Hull J."/>
        </authorList>
    </citation>
    <scope>NUCLEOTIDE SEQUENCE</scope>
</reference>